<proteinExistence type="predicted"/>
<organism evidence="2 3">
    <name type="scientific">Ectopseudomonas composti</name>
    <dbReference type="NCBI Taxonomy" id="658457"/>
    <lineage>
        <taxon>Bacteria</taxon>
        <taxon>Pseudomonadati</taxon>
        <taxon>Pseudomonadota</taxon>
        <taxon>Gammaproteobacteria</taxon>
        <taxon>Pseudomonadales</taxon>
        <taxon>Pseudomonadaceae</taxon>
        <taxon>Ectopseudomonas</taxon>
    </lineage>
</organism>
<evidence type="ECO:0000313" key="2">
    <source>
        <dbReference type="EMBL" id="EZH78423.1"/>
    </source>
</evidence>
<feature type="compositionally biased region" description="Basic and acidic residues" evidence="1">
    <location>
        <begin position="26"/>
        <end position="37"/>
    </location>
</feature>
<dbReference type="EMBL" id="JFJN01000066">
    <property type="protein sequence ID" value="EZH78423.1"/>
    <property type="molecule type" value="Genomic_DNA"/>
</dbReference>
<comment type="caution">
    <text evidence="2">The sequence shown here is derived from an EMBL/GenBank/DDBJ whole genome shotgun (WGS) entry which is preliminary data.</text>
</comment>
<accession>A0ABP3BTS0</accession>
<evidence type="ECO:0000256" key="1">
    <source>
        <dbReference type="SAM" id="MobiDB-lite"/>
    </source>
</evidence>
<feature type="region of interest" description="Disordered" evidence="1">
    <location>
        <begin position="1"/>
        <end position="47"/>
    </location>
</feature>
<name>A0ABP3BTS0_9GAMM</name>
<sequence length="60" mass="6482">MVGRADVLAVKQRIPQSSHAANPGEGTERRGQARGESDGQWSDTDVMAHGHRVKVAFGIR</sequence>
<reference evidence="3" key="1">
    <citation type="journal article" date="2014" name="Genome Announc.">
        <title>Draft Genome Sequence of the algae degrading bacterium Pseudomonas mendocina AD6.</title>
        <authorList>
            <person name="Barney B.M."/>
            <person name="Lenneman E.M."/>
        </authorList>
    </citation>
    <scope>NUCLEOTIDE SEQUENCE [LARGE SCALE GENOMIC DNA]</scope>
    <source>
        <strain evidence="3">AD6</strain>
    </source>
</reference>
<dbReference type="Proteomes" id="UP000023842">
    <property type="component" value="Unassembled WGS sequence"/>
</dbReference>
<protein>
    <submittedName>
        <fullName evidence="2">Uncharacterized protein</fullName>
    </submittedName>
</protein>
<evidence type="ECO:0000313" key="3">
    <source>
        <dbReference type="Proteomes" id="UP000023842"/>
    </source>
</evidence>
<keyword evidence="3" id="KW-1185">Reference proteome</keyword>
<gene>
    <name evidence="2" type="ORF">AU05_20705</name>
</gene>